<feature type="region of interest" description="Disordered" evidence="1">
    <location>
        <begin position="41"/>
        <end position="79"/>
    </location>
</feature>
<name>A0A951UP73_9CYAN</name>
<reference evidence="2" key="1">
    <citation type="submission" date="2021-05" db="EMBL/GenBank/DDBJ databases">
        <authorList>
            <person name="Pietrasiak N."/>
            <person name="Ward R."/>
            <person name="Stajich J.E."/>
            <person name="Kurbessoian T."/>
        </authorList>
    </citation>
    <scope>NUCLEOTIDE SEQUENCE</scope>
    <source>
        <strain evidence="2">UHER 2000/2452</strain>
    </source>
</reference>
<organism evidence="2 3">
    <name type="scientific">Drouetiella hepatica Uher 2000/2452</name>
    <dbReference type="NCBI Taxonomy" id="904376"/>
    <lineage>
        <taxon>Bacteria</taxon>
        <taxon>Bacillati</taxon>
        <taxon>Cyanobacteriota</taxon>
        <taxon>Cyanophyceae</taxon>
        <taxon>Oculatellales</taxon>
        <taxon>Oculatellaceae</taxon>
        <taxon>Drouetiella</taxon>
    </lineage>
</organism>
<evidence type="ECO:0000313" key="2">
    <source>
        <dbReference type="EMBL" id="MBW4660995.1"/>
    </source>
</evidence>
<dbReference type="AlphaFoldDB" id="A0A951UP73"/>
<comment type="caution">
    <text evidence="2">The sequence shown here is derived from an EMBL/GenBank/DDBJ whole genome shotgun (WGS) entry which is preliminary data.</text>
</comment>
<gene>
    <name evidence="2" type="ORF">KME15_20150</name>
</gene>
<reference evidence="2" key="2">
    <citation type="journal article" date="2022" name="Microbiol. Resour. Announc.">
        <title>Metagenome Sequencing to Explore Phylogenomics of Terrestrial Cyanobacteria.</title>
        <authorList>
            <person name="Ward R.D."/>
            <person name="Stajich J.E."/>
            <person name="Johansen J.R."/>
            <person name="Huntemann M."/>
            <person name="Clum A."/>
            <person name="Foster B."/>
            <person name="Foster B."/>
            <person name="Roux S."/>
            <person name="Palaniappan K."/>
            <person name="Varghese N."/>
            <person name="Mukherjee S."/>
            <person name="Reddy T.B.K."/>
            <person name="Daum C."/>
            <person name="Copeland A."/>
            <person name="Chen I.A."/>
            <person name="Ivanova N.N."/>
            <person name="Kyrpides N.C."/>
            <person name="Shapiro N."/>
            <person name="Eloe-Fadrosh E.A."/>
            <person name="Pietrasiak N."/>
        </authorList>
    </citation>
    <scope>NUCLEOTIDE SEQUENCE</scope>
    <source>
        <strain evidence="2">UHER 2000/2452</strain>
    </source>
</reference>
<evidence type="ECO:0000313" key="3">
    <source>
        <dbReference type="Proteomes" id="UP000757435"/>
    </source>
</evidence>
<sequence>MQAIEFLQGFGWICVAAYCLNGLGLVPTSWINAAQSRAGIPVEAVSSPSPSSSPVPSATPSPTTTPQESSGDKQFSTQQ</sequence>
<accession>A0A951UP73</accession>
<dbReference type="Proteomes" id="UP000757435">
    <property type="component" value="Unassembled WGS sequence"/>
</dbReference>
<protein>
    <submittedName>
        <fullName evidence="2">Uncharacterized protein</fullName>
    </submittedName>
</protein>
<proteinExistence type="predicted"/>
<feature type="compositionally biased region" description="Low complexity" evidence="1">
    <location>
        <begin position="41"/>
        <end position="50"/>
    </location>
</feature>
<evidence type="ECO:0000256" key="1">
    <source>
        <dbReference type="SAM" id="MobiDB-lite"/>
    </source>
</evidence>
<feature type="compositionally biased region" description="Low complexity" evidence="1">
    <location>
        <begin position="60"/>
        <end position="69"/>
    </location>
</feature>
<dbReference type="EMBL" id="JAHHHD010000028">
    <property type="protein sequence ID" value="MBW4660995.1"/>
    <property type="molecule type" value="Genomic_DNA"/>
</dbReference>